<accession>A0AAV2QIN6</accession>
<sequence>MRSCHSLYLDISNVCVNTGCQKRISRSVNKICLCVCQGSGCPERFLRSVMARVSRKIFEKYQELRVSRMIFEKYIIQLDDSSVNKICLSSWARVSKKIF</sequence>
<proteinExistence type="predicted"/>
<dbReference type="AlphaFoldDB" id="A0AAV2QIN6"/>
<organism evidence="1 2">
    <name type="scientific">Meganyctiphanes norvegica</name>
    <name type="common">Northern krill</name>
    <name type="synonym">Thysanopoda norvegica</name>
    <dbReference type="NCBI Taxonomy" id="48144"/>
    <lineage>
        <taxon>Eukaryota</taxon>
        <taxon>Metazoa</taxon>
        <taxon>Ecdysozoa</taxon>
        <taxon>Arthropoda</taxon>
        <taxon>Crustacea</taxon>
        <taxon>Multicrustacea</taxon>
        <taxon>Malacostraca</taxon>
        <taxon>Eumalacostraca</taxon>
        <taxon>Eucarida</taxon>
        <taxon>Euphausiacea</taxon>
        <taxon>Euphausiidae</taxon>
        <taxon>Meganyctiphanes</taxon>
    </lineage>
</organism>
<evidence type="ECO:0000313" key="1">
    <source>
        <dbReference type="EMBL" id="CAL4088204.1"/>
    </source>
</evidence>
<name>A0AAV2QIN6_MEGNR</name>
<reference evidence="1 2" key="1">
    <citation type="submission" date="2024-05" db="EMBL/GenBank/DDBJ databases">
        <authorList>
            <person name="Wallberg A."/>
        </authorList>
    </citation>
    <scope>NUCLEOTIDE SEQUENCE [LARGE SCALE GENOMIC DNA]</scope>
</reference>
<dbReference type="EMBL" id="CAXKWB010007742">
    <property type="protein sequence ID" value="CAL4088204.1"/>
    <property type="molecule type" value="Genomic_DNA"/>
</dbReference>
<protein>
    <submittedName>
        <fullName evidence="1">Uncharacterized protein</fullName>
    </submittedName>
</protein>
<comment type="caution">
    <text evidence="1">The sequence shown here is derived from an EMBL/GenBank/DDBJ whole genome shotgun (WGS) entry which is preliminary data.</text>
</comment>
<evidence type="ECO:0000313" key="2">
    <source>
        <dbReference type="Proteomes" id="UP001497623"/>
    </source>
</evidence>
<gene>
    <name evidence="1" type="ORF">MNOR_LOCUS13490</name>
</gene>
<dbReference type="Proteomes" id="UP001497623">
    <property type="component" value="Unassembled WGS sequence"/>
</dbReference>
<keyword evidence="2" id="KW-1185">Reference proteome</keyword>